<gene>
    <name evidence="2" type="ORF">EJB05_41519</name>
</gene>
<dbReference type="Proteomes" id="UP000324897">
    <property type="component" value="Chromosome 3"/>
</dbReference>
<comment type="caution">
    <text evidence="2">The sequence shown here is derived from an EMBL/GenBank/DDBJ whole genome shotgun (WGS) entry which is preliminary data.</text>
</comment>
<dbReference type="AlphaFoldDB" id="A0A5J9TC17"/>
<feature type="region of interest" description="Disordered" evidence="1">
    <location>
        <begin position="159"/>
        <end position="198"/>
    </location>
</feature>
<feature type="compositionally biased region" description="Basic and acidic residues" evidence="1">
    <location>
        <begin position="697"/>
        <end position="720"/>
    </location>
</feature>
<feature type="region of interest" description="Disordered" evidence="1">
    <location>
        <begin position="255"/>
        <end position="276"/>
    </location>
</feature>
<evidence type="ECO:0000313" key="2">
    <source>
        <dbReference type="EMBL" id="TVU08131.1"/>
    </source>
</evidence>
<reference evidence="2 3" key="1">
    <citation type="journal article" date="2019" name="Sci. Rep.">
        <title>A high-quality genome of Eragrostis curvula grass provides insights into Poaceae evolution and supports new strategies to enhance forage quality.</title>
        <authorList>
            <person name="Carballo J."/>
            <person name="Santos B.A.C.M."/>
            <person name="Zappacosta D."/>
            <person name="Garbus I."/>
            <person name="Selva J.P."/>
            <person name="Gallo C.A."/>
            <person name="Diaz A."/>
            <person name="Albertini E."/>
            <person name="Caccamo M."/>
            <person name="Echenique V."/>
        </authorList>
    </citation>
    <scope>NUCLEOTIDE SEQUENCE [LARGE SCALE GENOMIC DNA]</scope>
    <source>
        <strain evidence="3">cv. Victoria</strain>
        <tissue evidence="2">Leaf</tissue>
    </source>
</reference>
<feature type="compositionally biased region" description="Gly residues" evidence="1">
    <location>
        <begin position="1"/>
        <end position="10"/>
    </location>
</feature>
<evidence type="ECO:0000313" key="3">
    <source>
        <dbReference type="Proteomes" id="UP000324897"/>
    </source>
</evidence>
<dbReference type="EMBL" id="RWGY01000039">
    <property type="protein sequence ID" value="TVU08131.1"/>
    <property type="molecule type" value="Genomic_DNA"/>
</dbReference>
<dbReference type="OrthoDB" id="1929367at2759"/>
<sequence length="1168" mass="129182">MDVDGPGGIPSPGTEEGTIARKRSRRVSFADTTAVHVFDRDEDFDTPPEDRSVSASPSPSPGRSSAEAEDGDDTSEAGSPAPRIIFLPEADSSSPGSAVGSVASADDENFFGVFGPVVSTRFIQTGRPSDSGMSEDDNHDITLDSRTFSMHYRFRNVDPSDCTANSAASIRTPDTASKGPLEELNVSEPGIKSSSGRDALTDMSMLTGNPRTFDYGKLSPMLSDVMQKIGKDQPRNSPIARVADVNPDRVLATATEEERREETSCNGNGISSNELGTVNSTEEHISVRIPVSTCTDPVQEDNVMITDGLEKFQVNSNNDHAIIDSGVNNTVEPQANLSPLYRSLMNNFETHHPLNDSLSKNQPSDSNGTAHASSMTNFDSEHHPLDQPLSKDQPPETDCVTNASQLSSADPVIFQKDAKQLHQQNKVIDTETVLLTPRTSVQQLEVPQGSISSLRSKRPKLFSASAGHVIYQNLQNKLMETETILPTPRTVAQQLEFSKGSISSMRSKRLESFSASAVPVICQEDARQSQQQNEVMDTETILRTPRTVVQQLEAPQGSISSLHSKRQKLFSSTPLSNCEASSLGIEFVKHDQRISAPENVLKLRLQESPAASQLPLVERNELGHKANDIFRNAEDHAPAMSVSCNSVSRRQLKRTGESSITGTTPGQGLNEAANVQNTSCDVITLDSQLSCDLDSDGGGRKRSIEEDSHAVHEHPDETSKAARSPKKSRKQLTSASELSVLPKVFEKQCGDNDNSQSVNVDRNKVVCTISNAIEQVLAASISKLNFQQLDTLGDKLDDIQMAQKYRRLSTAVRVKDWCGDQQKRLAEARSLHERLLYERAKLQINNMKLAKLRNKAQQCEIGIQECSFLKSKISYAVQMNNASFHFTSLIKASDRQEGLAVVTKKRLEYNNIQQKVESLKSSLEYFRKTKGEISCQNVMKSAEEQLDMRNQCRSFHQLAGLPKLMDIVKRDNKHDVILNYRNLLFQRIILNISDRSSIFVNNSLNGNKIGQTFPDLDASVAFNYVFKAEENHRVTDLQSLQKMTMETRLLLGNLVDVLDEIKFAKMKLLNLTSAAFVLESQTCQLALRLCFMSFKSGKRIAFTIDMTHLNRSVYPSEPSELLIKLYEAQTTLSQPSIEETMVSIRNLQPGRTMMLRLCQMVSQLIESL</sequence>
<proteinExistence type="predicted"/>
<feature type="compositionally biased region" description="Polar residues" evidence="1">
    <location>
        <begin position="356"/>
        <end position="378"/>
    </location>
</feature>
<feature type="region of interest" description="Disordered" evidence="1">
    <location>
        <begin position="1"/>
        <end position="81"/>
    </location>
</feature>
<evidence type="ECO:0000256" key="1">
    <source>
        <dbReference type="SAM" id="MobiDB-lite"/>
    </source>
</evidence>
<protein>
    <recommendedName>
        <fullName evidence="4">Spc7 kinetochore protein domain-containing protein</fullName>
    </recommendedName>
</protein>
<feature type="compositionally biased region" description="Polar residues" evidence="1">
    <location>
        <begin position="162"/>
        <end position="175"/>
    </location>
</feature>
<feature type="region of interest" description="Disordered" evidence="1">
    <location>
        <begin position="694"/>
        <end position="734"/>
    </location>
</feature>
<organism evidence="2 3">
    <name type="scientific">Eragrostis curvula</name>
    <name type="common">weeping love grass</name>
    <dbReference type="NCBI Taxonomy" id="38414"/>
    <lineage>
        <taxon>Eukaryota</taxon>
        <taxon>Viridiplantae</taxon>
        <taxon>Streptophyta</taxon>
        <taxon>Embryophyta</taxon>
        <taxon>Tracheophyta</taxon>
        <taxon>Spermatophyta</taxon>
        <taxon>Magnoliopsida</taxon>
        <taxon>Liliopsida</taxon>
        <taxon>Poales</taxon>
        <taxon>Poaceae</taxon>
        <taxon>PACMAD clade</taxon>
        <taxon>Chloridoideae</taxon>
        <taxon>Eragrostideae</taxon>
        <taxon>Eragrostidinae</taxon>
        <taxon>Eragrostis</taxon>
    </lineage>
</organism>
<feature type="compositionally biased region" description="Polar residues" evidence="1">
    <location>
        <begin position="657"/>
        <end position="671"/>
    </location>
</feature>
<accession>A0A5J9TC17</accession>
<keyword evidence="3" id="KW-1185">Reference proteome</keyword>
<name>A0A5J9TC17_9POAL</name>
<dbReference type="PANTHER" id="PTHR35707:SF1">
    <property type="entry name" value="SPC7 KINETOCHORE PROTEIN DOMAIN-CONTAINING PROTEIN"/>
    <property type="match status" value="1"/>
</dbReference>
<feature type="region of interest" description="Disordered" evidence="1">
    <location>
        <begin position="352"/>
        <end position="404"/>
    </location>
</feature>
<feature type="compositionally biased region" description="Low complexity" evidence="1">
    <location>
        <begin position="53"/>
        <end position="65"/>
    </location>
</feature>
<feature type="region of interest" description="Disordered" evidence="1">
    <location>
        <begin position="646"/>
        <end position="671"/>
    </location>
</feature>
<dbReference type="Gramene" id="TVU08131">
    <property type="protein sequence ID" value="TVU08131"/>
    <property type="gene ID" value="EJB05_41519"/>
</dbReference>
<feature type="compositionally biased region" description="Polar residues" evidence="1">
    <location>
        <begin position="264"/>
        <end position="276"/>
    </location>
</feature>
<dbReference type="PANTHER" id="PTHR35707">
    <property type="entry name" value="OS06G0608100 PROTEIN"/>
    <property type="match status" value="1"/>
</dbReference>
<evidence type="ECO:0008006" key="4">
    <source>
        <dbReference type="Google" id="ProtNLM"/>
    </source>
</evidence>